<dbReference type="Gene3D" id="3.40.50.300">
    <property type="entry name" value="P-loop containing nucleotide triphosphate hydrolases"/>
    <property type="match status" value="1"/>
</dbReference>
<name>A0A1Z4LHU8_9CYAN</name>
<evidence type="ECO:0000256" key="1">
    <source>
        <dbReference type="SAM" id="Phobius"/>
    </source>
</evidence>
<dbReference type="SUPFAM" id="SSF52540">
    <property type="entry name" value="P-loop containing nucleoside triphosphate hydrolases"/>
    <property type="match status" value="1"/>
</dbReference>
<reference evidence="2 3" key="1">
    <citation type="submission" date="2017-06" db="EMBL/GenBank/DDBJ databases">
        <title>Genome sequencing of cyanobaciteial culture collection at National Institute for Environmental Studies (NIES).</title>
        <authorList>
            <person name="Hirose Y."/>
            <person name="Shimura Y."/>
            <person name="Fujisawa T."/>
            <person name="Nakamura Y."/>
            <person name="Kawachi M."/>
        </authorList>
    </citation>
    <scope>NUCLEOTIDE SEQUENCE [LARGE SCALE GENOMIC DNA]</scope>
    <source>
        <strain evidence="2 3">NIES-267</strain>
    </source>
</reference>
<evidence type="ECO:0000313" key="3">
    <source>
        <dbReference type="Proteomes" id="UP000218418"/>
    </source>
</evidence>
<feature type="transmembrane region" description="Helical" evidence="1">
    <location>
        <begin position="36"/>
        <end position="56"/>
    </location>
</feature>
<sequence length="257" mass="29178">MLNHPLFQALCGALLAAAVGYLINQLPAIKHFPGKNILVVKLTIEVVVLVGIYSLWNTTENKSRDLEVLLVSVGSIAFVFLIWHTFKLIWMLRKTKTDSSSTDNTTTKLKSPDDWRRELLKVMKIDVEKRLNDSLYDNRIIRIATEDRNEEIGRNSVNSSVINKQNTFKDKLLQPLRRLEVFGGRKTELAARKPIIEAFEESDILGRLLILGNPGAGKTTLLLELARDLIAKAQQNSTVPIPVLFELTNWRDFMLEN</sequence>
<keyword evidence="1" id="KW-0812">Transmembrane</keyword>
<feature type="transmembrane region" description="Helical" evidence="1">
    <location>
        <begin position="68"/>
        <end position="86"/>
    </location>
</feature>
<proteinExistence type="predicted"/>
<dbReference type="InterPro" id="IPR027417">
    <property type="entry name" value="P-loop_NTPase"/>
</dbReference>
<keyword evidence="1" id="KW-0472">Membrane</keyword>
<evidence type="ECO:0000313" key="2">
    <source>
        <dbReference type="EMBL" id="BAY80658.1"/>
    </source>
</evidence>
<feature type="transmembrane region" description="Helical" evidence="1">
    <location>
        <begin position="6"/>
        <end position="24"/>
    </location>
</feature>
<dbReference type="EMBL" id="AP018227">
    <property type="protein sequence ID" value="BAY80658.1"/>
    <property type="molecule type" value="Genomic_DNA"/>
</dbReference>
<organism evidence="2 3">
    <name type="scientific">Calothrix parasitica NIES-267</name>
    <dbReference type="NCBI Taxonomy" id="1973488"/>
    <lineage>
        <taxon>Bacteria</taxon>
        <taxon>Bacillati</taxon>
        <taxon>Cyanobacteriota</taxon>
        <taxon>Cyanophyceae</taxon>
        <taxon>Nostocales</taxon>
        <taxon>Calotrichaceae</taxon>
        <taxon>Calothrix</taxon>
    </lineage>
</organism>
<accession>A0A1Z4LHU8</accession>
<gene>
    <name evidence="2" type="ORF">NIES267_01150</name>
</gene>
<dbReference type="Proteomes" id="UP000218418">
    <property type="component" value="Chromosome"/>
</dbReference>
<protein>
    <submittedName>
        <fullName evidence="2">Putative membrane protein</fullName>
    </submittedName>
</protein>
<keyword evidence="3" id="KW-1185">Reference proteome</keyword>
<keyword evidence="1" id="KW-1133">Transmembrane helix</keyword>
<dbReference type="AlphaFoldDB" id="A0A1Z4LHU8"/>
<dbReference type="OrthoDB" id="419058at2"/>